<dbReference type="SUPFAM" id="SSF55031">
    <property type="entry name" value="Bacterial exopeptidase dimerisation domain"/>
    <property type="match status" value="1"/>
</dbReference>
<dbReference type="InterPro" id="IPR036264">
    <property type="entry name" value="Bact_exopeptidase_dim_dom"/>
</dbReference>
<dbReference type="AlphaFoldDB" id="A0AAC9AWF2"/>
<evidence type="ECO:0000313" key="8">
    <source>
        <dbReference type="Proteomes" id="UP000076088"/>
    </source>
</evidence>
<evidence type="ECO:0000313" key="7">
    <source>
        <dbReference type="EMBL" id="AMU91176.1"/>
    </source>
</evidence>
<reference evidence="7 8" key="2">
    <citation type="journal article" date="2016" name="Genome Announc.">
        <title>Complete Genome Sequence of Sphingopyxis macrogoltabida Strain 203N (NBRC 111659), a Polyethylene Glycol Degrader.</title>
        <authorList>
            <person name="Ohtsubo Y."/>
            <person name="Nonoyama S."/>
            <person name="Nagata Y."/>
            <person name="Numata M."/>
            <person name="Tsuchikane K."/>
            <person name="Hosoyama A."/>
            <person name="Yamazoe A."/>
            <person name="Tsuda M."/>
            <person name="Fujita N."/>
            <person name="Kawai F."/>
        </authorList>
    </citation>
    <scope>NUCLEOTIDE SEQUENCE [LARGE SCALE GENOMIC DNA]</scope>
    <source>
        <strain evidence="7 8">203N</strain>
    </source>
</reference>
<keyword evidence="4" id="KW-0862">Zinc</keyword>
<dbReference type="Proteomes" id="UP000076088">
    <property type="component" value="Chromosome"/>
</dbReference>
<dbReference type="Gene3D" id="3.30.70.360">
    <property type="match status" value="1"/>
</dbReference>
<dbReference type="InterPro" id="IPR002933">
    <property type="entry name" value="Peptidase_M20"/>
</dbReference>
<feature type="chain" id="PRO_5042209113" evidence="5">
    <location>
        <begin position="19"/>
        <end position="432"/>
    </location>
</feature>
<name>A0AAC9AWF2_SPHMC</name>
<keyword evidence="5" id="KW-0732">Signal</keyword>
<dbReference type="PANTHER" id="PTHR43808">
    <property type="entry name" value="ACETYLORNITHINE DEACETYLASE"/>
    <property type="match status" value="1"/>
</dbReference>
<dbReference type="SUPFAM" id="SSF53187">
    <property type="entry name" value="Zn-dependent exopeptidases"/>
    <property type="match status" value="1"/>
</dbReference>
<feature type="domain" description="Peptidase M20 dimerisation" evidence="6">
    <location>
        <begin position="211"/>
        <end position="328"/>
    </location>
</feature>
<evidence type="ECO:0000256" key="2">
    <source>
        <dbReference type="ARBA" id="ARBA00022723"/>
    </source>
</evidence>
<evidence type="ECO:0000259" key="6">
    <source>
        <dbReference type="Pfam" id="PF07687"/>
    </source>
</evidence>
<proteinExistence type="predicted"/>
<gene>
    <name evidence="7" type="ORF">ATM17_19365</name>
</gene>
<accession>A0AAC9AWF2</accession>
<evidence type="ECO:0000256" key="3">
    <source>
        <dbReference type="ARBA" id="ARBA00022801"/>
    </source>
</evidence>
<dbReference type="EMBL" id="CP013344">
    <property type="protein sequence ID" value="AMU91176.1"/>
    <property type="molecule type" value="Genomic_DNA"/>
</dbReference>
<sequence length="432" mass="45048">MTLAALAALLALVPPVQAKLSPAEAKMAKTVAAEQDRSLALLEKLVNQNSGSQNLAGVEKVGQMMRAELEPLGFRVTWKPMADTGRAGHLIATHTGKPDGKRLLLIAHLDTVFEPDSPFQKFIRKGDMGEGPGAGDDKGGMVVVVAALRAMHAAGTLKGANIEFHMTGDEEDAGLPIEKARADLVAAGRRSDVALDFEGLVRDNGADMGSIARRSSDSWTVTATGKSAHSSGIFSAAAGDGAIYELTRIIHRFRTELPEPNLTFNVGLIAGGQEATLDAGGIRATANGKTNIIAPIAIARGDLRALSPEQIERVKAKMTTIVADHAPGTDAKIAFDPGGYPSMAPTDGNRALLAKLNTVNRDLGLAEMAPLDPLKRGAGDISFVAADVDGLAGLGPYSTGDHAPGEAVDIPSIARQATRAAILMSRLATENR</sequence>
<reference evidence="8" key="1">
    <citation type="submission" date="2015-11" db="EMBL/GenBank/DDBJ databases">
        <title>Complete genome sequence of a polyethylene-glycol degrader Sphingopyxis macrogoltabida 203N (NBRC 111659).</title>
        <authorList>
            <person name="Yoshiyuki O."/>
            <person name="Shouta N."/>
            <person name="Nagata Y."/>
            <person name="Numata M."/>
            <person name="Tsuchikane K."/>
            <person name="Hosoyama A."/>
            <person name="Yamazoe A."/>
            <person name="Tsuda M."/>
            <person name="Fujita N."/>
            <person name="Kawai F."/>
        </authorList>
    </citation>
    <scope>NUCLEOTIDE SEQUENCE [LARGE SCALE GENOMIC DNA]</scope>
    <source>
        <strain evidence="8">203N</strain>
    </source>
</reference>
<dbReference type="InterPro" id="IPR050072">
    <property type="entry name" value="Peptidase_M20A"/>
</dbReference>
<evidence type="ECO:0000256" key="4">
    <source>
        <dbReference type="ARBA" id="ARBA00022833"/>
    </source>
</evidence>
<dbReference type="GO" id="GO:0016787">
    <property type="term" value="F:hydrolase activity"/>
    <property type="evidence" value="ECO:0007669"/>
    <property type="project" value="UniProtKB-KW"/>
</dbReference>
<dbReference type="Pfam" id="PF01546">
    <property type="entry name" value="Peptidase_M20"/>
    <property type="match status" value="1"/>
</dbReference>
<feature type="signal peptide" evidence="5">
    <location>
        <begin position="1"/>
        <end position="18"/>
    </location>
</feature>
<dbReference type="InterPro" id="IPR001261">
    <property type="entry name" value="ArgE/DapE_CS"/>
</dbReference>
<comment type="cofactor">
    <cofactor evidence="1">
        <name>Zn(2+)</name>
        <dbReference type="ChEBI" id="CHEBI:29105"/>
    </cofactor>
</comment>
<keyword evidence="3" id="KW-0378">Hydrolase</keyword>
<evidence type="ECO:0000256" key="5">
    <source>
        <dbReference type="SAM" id="SignalP"/>
    </source>
</evidence>
<dbReference type="PROSITE" id="PS00758">
    <property type="entry name" value="ARGE_DAPE_CPG2_1"/>
    <property type="match status" value="1"/>
</dbReference>
<dbReference type="InterPro" id="IPR011650">
    <property type="entry name" value="Peptidase_M20_dimer"/>
</dbReference>
<evidence type="ECO:0000256" key="1">
    <source>
        <dbReference type="ARBA" id="ARBA00001947"/>
    </source>
</evidence>
<organism evidence="7 8">
    <name type="scientific">Sphingopyxis macrogoltabida</name>
    <name type="common">Sphingomonas macrogoltabidus</name>
    <dbReference type="NCBI Taxonomy" id="33050"/>
    <lineage>
        <taxon>Bacteria</taxon>
        <taxon>Pseudomonadati</taxon>
        <taxon>Pseudomonadota</taxon>
        <taxon>Alphaproteobacteria</taxon>
        <taxon>Sphingomonadales</taxon>
        <taxon>Sphingomonadaceae</taxon>
        <taxon>Sphingopyxis</taxon>
    </lineage>
</organism>
<dbReference type="Pfam" id="PF07687">
    <property type="entry name" value="M20_dimer"/>
    <property type="match status" value="1"/>
</dbReference>
<dbReference type="GO" id="GO:0046872">
    <property type="term" value="F:metal ion binding"/>
    <property type="evidence" value="ECO:0007669"/>
    <property type="project" value="UniProtKB-KW"/>
</dbReference>
<dbReference type="Gene3D" id="3.40.630.10">
    <property type="entry name" value="Zn peptidases"/>
    <property type="match status" value="1"/>
</dbReference>
<keyword evidence="8" id="KW-1185">Reference proteome</keyword>
<keyword evidence="2" id="KW-0479">Metal-binding</keyword>
<protein>
    <submittedName>
        <fullName evidence="7">Peptidase M20</fullName>
    </submittedName>
</protein>
<dbReference type="PANTHER" id="PTHR43808:SF32">
    <property type="entry name" value="ARGE_DAPE-RELATED DEACYLASE"/>
    <property type="match status" value="1"/>
</dbReference>